<keyword evidence="1" id="KW-0472">Membrane</keyword>
<dbReference type="Pfam" id="PF05036">
    <property type="entry name" value="SPOR"/>
    <property type="match status" value="1"/>
</dbReference>
<dbReference type="SUPFAM" id="SSF110997">
    <property type="entry name" value="Sporulation related repeat"/>
    <property type="match status" value="1"/>
</dbReference>
<name>A0A3B1DAN0_9ZZZZ</name>
<dbReference type="Gene3D" id="3.30.70.1070">
    <property type="entry name" value="Sporulation related repeat"/>
    <property type="match status" value="1"/>
</dbReference>
<dbReference type="InterPro" id="IPR036680">
    <property type="entry name" value="SPOR-like_sf"/>
</dbReference>
<sequence length="201" mass="23054">MPHKYKFNNPAQFELFPETSPISKKKEKPRYILKDLTLSVENIIVVSIIFVMSLVLFFAFGVERGKNVAQVFPEEKKTVEMQTVKMVDVQNSVSPAKIKIIEPKVIQAVDIPQKDVVDDNIFPIEENALEEGYTIQVASFKLEKSARREATRLKDAGHDTFVIPKGSYSIVCVGRFVQREEAKAFSNQLKNRYQDLLVRRF</sequence>
<proteinExistence type="predicted"/>
<keyword evidence="1" id="KW-1133">Transmembrane helix</keyword>
<evidence type="ECO:0000313" key="3">
    <source>
        <dbReference type="EMBL" id="VAX37802.1"/>
    </source>
</evidence>
<protein>
    <recommendedName>
        <fullName evidence="2">SPOR domain-containing protein</fullName>
    </recommendedName>
</protein>
<dbReference type="EMBL" id="UOGJ01000137">
    <property type="protein sequence ID" value="VAX37802.1"/>
    <property type="molecule type" value="Genomic_DNA"/>
</dbReference>
<organism evidence="3">
    <name type="scientific">hydrothermal vent metagenome</name>
    <dbReference type="NCBI Taxonomy" id="652676"/>
    <lineage>
        <taxon>unclassified sequences</taxon>
        <taxon>metagenomes</taxon>
        <taxon>ecological metagenomes</taxon>
    </lineage>
</organism>
<dbReference type="PROSITE" id="PS51724">
    <property type="entry name" value="SPOR"/>
    <property type="match status" value="1"/>
</dbReference>
<dbReference type="AlphaFoldDB" id="A0A3B1DAN0"/>
<keyword evidence="1" id="KW-0812">Transmembrane</keyword>
<dbReference type="GO" id="GO:0042834">
    <property type="term" value="F:peptidoglycan binding"/>
    <property type="evidence" value="ECO:0007669"/>
    <property type="project" value="InterPro"/>
</dbReference>
<accession>A0A3B1DAN0</accession>
<feature type="domain" description="SPOR" evidence="2">
    <location>
        <begin position="127"/>
        <end position="201"/>
    </location>
</feature>
<reference evidence="3" key="1">
    <citation type="submission" date="2018-06" db="EMBL/GenBank/DDBJ databases">
        <authorList>
            <person name="Zhirakovskaya E."/>
        </authorList>
    </citation>
    <scope>NUCLEOTIDE SEQUENCE</scope>
</reference>
<gene>
    <name evidence="3" type="ORF">MNBD_UNCLBAC01-1506</name>
</gene>
<dbReference type="InterPro" id="IPR007730">
    <property type="entry name" value="SPOR-like_dom"/>
</dbReference>
<evidence type="ECO:0000259" key="2">
    <source>
        <dbReference type="PROSITE" id="PS51724"/>
    </source>
</evidence>
<evidence type="ECO:0000256" key="1">
    <source>
        <dbReference type="SAM" id="Phobius"/>
    </source>
</evidence>
<feature type="transmembrane region" description="Helical" evidence="1">
    <location>
        <begin position="43"/>
        <end position="62"/>
    </location>
</feature>